<name>A0A3E0E1E2_9BACT</name>
<keyword evidence="3" id="KW-1185">Reference proteome</keyword>
<evidence type="ECO:0000313" key="2">
    <source>
        <dbReference type="EMBL" id="REG92117.1"/>
    </source>
</evidence>
<dbReference type="PROSITE" id="PS51257">
    <property type="entry name" value="PROKAR_LIPOPROTEIN"/>
    <property type="match status" value="1"/>
</dbReference>
<keyword evidence="1" id="KW-0732">Signal</keyword>
<proteinExistence type="predicted"/>
<accession>A0A3E0E1E2</accession>
<feature type="signal peptide" evidence="1">
    <location>
        <begin position="1"/>
        <end position="18"/>
    </location>
</feature>
<comment type="caution">
    <text evidence="2">The sequence shown here is derived from an EMBL/GenBank/DDBJ whole genome shotgun (WGS) entry which is preliminary data.</text>
</comment>
<dbReference type="EMBL" id="QUNF01000003">
    <property type="protein sequence ID" value="REG92117.1"/>
    <property type="molecule type" value="Genomic_DNA"/>
</dbReference>
<dbReference type="AlphaFoldDB" id="A0A3E0E1E2"/>
<dbReference type="OrthoDB" id="826204at2"/>
<feature type="chain" id="PRO_5017733365" description="Lipoprotein" evidence="1">
    <location>
        <begin position="19"/>
        <end position="220"/>
    </location>
</feature>
<evidence type="ECO:0008006" key="4">
    <source>
        <dbReference type="Google" id="ProtNLM"/>
    </source>
</evidence>
<protein>
    <recommendedName>
        <fullName evidence="4">Lipoprotein</fullName>
    </recommendedName>
</protein>
<evidence type="ECO:0000313" key="3">
    <source>
        <dbReference type="Proteomes" id="UP000256405"/>
    </source>
</evidence>
<sequence length="220" mass="24461">MKTIKLVAVVCLAYFASACELDQTEIIPNDDLTQALENDNQGVLRIGEKTYIFNENSKGTITKFAGNSRKYEFLYDTESLNIKPDYQRENYRLTEDSFIIENELTGEYLKFVNVDESKSGTISFDVELSNGLKLENLNFVIPPNDSLGSANSRTDVACVLCYIYVFEKILDSILDQLGDNFDSNCALALNNCANSGGVAELKLSDGWFGSSCEVSCQLPE</sequence>
<dbReference type="Proteomes" id="UP000256405">
    <property type="component" value="Unassembled WGS sequence"/>
</dbReference>
<organism evidence="2 3">
    <name type="scientific">Algoriphagus antarcticus</name>
    <dbReference type="NCBI Taxonomy" id="238540"/>
    <lineage>
        <taxon>Bacteria</taxon>
        <taxon>Pseudomonadati</taxon>
        <taxon>Bacteroidota</taxon>
        <taxon>Cytophagia</taxon>
        <taxon>Cytophagales</taxon>
        <taxon>Cyclobacteriaceae</taxon>
        <taxon>Algoriphagus</taxon>
    </lineage>
</organism>
<gene>
    <name evidence="2" type="ORF">C8N25_103195</name>
</gene>
<reference evidence="2 3" key="1">
    <citation type="submission" date="2018-08" db="EMBL/GenBank/DDBJ databases">
        <title>Genomic Encyclopedia of Archaeal and Bacterial Type Strains, Phase II (KMG-II): from individual species to whole genera.</title>
        <authorList>
            <person name="Goeker M."/>
        </authorList>
    </citation>
    <scope>NUCLEOTIDE SEQUENCE [LARGE SCALE GENOMIC DNA]</scope>
    <source>
        <strain evidence="2 3">DSM 15986</strain>
    </source>
</reference>
<dbReference type="RefSeq" id="WP_086539326.1">
    <property type="nucleotide sequence ID" value="NZ_MSSW01000001.1"/>
</dbReference>
<evidence type="ECO:0000256" key="1">
    <source>
        <dbReference type="SAM" id="SignalP"/>
    </source>
</evidence>